<gene>
    <name evidence="1" type="ORF">N657DRAFT_687226</name>
</gene>
<dbReference type="EMBL" id="MU853224">
    <property type="protein sequence ID" value="KAK4126826.1"/>
    <property type="molecule type" value="Genomic_DNA"/>
</dbReference>
<name>A0AAN6U875_9PEZI</name>
<organism evidence="1 2">
    <name type="scientific">Parathielavia appendiculata</name>
    <dbReference type="NCBI Taxonomy" id="2587402"/>
    <lineage>
        <taxon>Eukaryota</taxon>
        <taxon>Fungi</taxon>
        <taxon>Dikarya</taxon>
        <taxon>Ascomycota</taxon>
        <taxon>Pezizomycotina</taxon>
        <taxon>Sordariomycetes</taxon>
        <taxon>Sordariomycetidae</taxon>
        <taxon>Sordariales</taxon>
        <taxon>Chaetomiaceae</taxon>
        <taxon>Parathielavia</taxon>
    </lineage>
</organism>
<protein>
    <submittedName>
        <fullName evidence="1">Uncharacterized protein</fullName>
    </submittedName>
</protein>
<comment type="caution">
    <text evidence="1">The sequence shown here is derived from an EMBL/GenBank/DDBJ whole genome shotgun (WGS) entry which is preliminary data.</text>
</comment>
<proteinExistence type="predicted"/>
<dbReference type="Proteomes" id="UP001302602">
    <property type="component" value="Unassembled WGS sequence"/>
</dbReference>
<sequence>MPPLVLVRPCVFYQRTAITSATIISCSLPAVLIKTPYISPTIMTFSSPTGATTPVASCADTPLGDEEINSWPASPSGLSSPTLLPIGTDVMAELFDMLRGRTRTQLHELESEANETIRRLWASYCAGGGLSANFRSFKHAVEKTVDEFKEARDEIYVDMACEYGRLQANMVWDALAARDLIPDQYIKLRFEIRDWHA</sequence>
<reference evidence="1" key="1">
    <citation type="journal article" date="2023" name="Mol. Phylogenet. Evol.">
        <title>Genome-scale phylogeny and comparative genomics of the fungal order Sordariales.</title>
        <authorList>
            <person name="Hensen N."/>
            <person name="Bonometti L."/>
            <person name="Westerberg I."/>
            <person name="Brannstrom I.O."/>
            <person name="Guillou S."/>
            <person name="Cros-Aarteil S."/>
            <person name="Calhoun S."/>
            <person name="Haridas S."/>
            <person name="Kuo A."/>
            <person name="Mondo S."/>
            <person name="Pangilinan J."/>
            <person name="Riley R."/>
            <person name="LaButti K."/>
            <person name="Andreopoulos B."/>
            <person name="Lipzen A."/>
            <person name="Chen C."/>
            <person name="Yan M."/>
            <person name="Daum C."/>
            <person name="Ng V."/>
            <person name="Clum A."/>
            <person name="Steindorff A."/>
            <person name="Ohm R.A."/>
            <person name="Martin F."/>
            <person name="Silar P."/>
            <person name="Natvig D.O."/>
            <person name="Lalanne C."/>
            <person name="Gautier V."/>
            <person name="Ament-Velasquez S.L."/>
            <person name="Kruys A."/>
            <person name="Hutchinson M.I."/>
            <person name="Powell A.J."/>
            <person name="Barry K."/>
            <person name="Miller A.N."/>
            <person name="Grigoriev I.V."/>
            <person name="Debuchy R."/>
            <person name="Gladieux P."/>
            <person name="Hiltunen Thoren M."/>
            <person name="Johannesson H."/>
        </authorList>
    </citation>
    <scope>NUCLEOTIDE SEQUENCE</scope>
    <source>
        <strain evidence="1">CBS 731.68</strain>
    </source>
</reference>
<accession>A0AAN6U875</accession>
<reference evidence="1" key="2">
    <citation type="submission" date="2023-05" db="EMBL/GenBank/DDBJ databases">
        <authorList>
            <consortium name="Lawrence Berkeley National Laboratory"/>
            <person name="Steindorff A."/>
            <person name="Hensen N."/>
            <person name="Bonometti L."/>
            <person name="Westerberg I."/>
            <person name="Brannstrom I.O."/>
            <person name="Guillou S."/>
            <person name="Cros-Aarteil S."/>
            <person name="Calhoun S."/>
            <person name="Haridas S."/>
            <person name="Kuo A."/>
            <person name="Mondo S."/>
            <person name="Pangilinan J."/>
            <person name="Riley R."/>
            <person name="Labutti K."/>
            <person name="Andreopoulos B."/>
            <person name="Lipzen A."/>
            <person name="Chen C."/>
            <person name="Yanf M."/>
            <person name="Daum C."/>
            <person name="Ng V."/>
            <person name="Clum A."/>
            <person name="Ohm R."/>
            <person name="Martin F."/>
            <person name="Silar P."/>
            <person name="Natvig D."/>
            <person name="Lalanne C."/>
            <person name="Gautier V."/>
            <person name="Ament-Velasquez S.L."/>
            <person name="Kruys A."/>
            <person name="Hutchinson M.I."/>
            <person name="Powell A.J."/>
            <person name="Barry K."/>
            <person name="Miller A.N."/>
            <person name="Grigoriev I.V."/>
            <person name="Debuchy R."/>
            <person name="Gladieux P."/>
            <person name="Thoren M.H."/>
            <person name="Johannesson H."/>
        </authorList>
    </citation>
    <scope>NUCLEOTIDE SEQUENCE</scope>
    <source>
        <strain evidence="1">CBS 731.68</strain>
    </source>
</reference>
<dbReference type="GeneID" id="87833646"/>
<evidence type="ECO:0000313" key="2">
    <source>
        <dbReference type="Proteomes" id="UP001302602"/>
    </source>
</evidence>
<dbReference type="RefSeq" id="XP_062650597.1">
    <property type="nucleotide sequence ID" value="XM_062796878.1"/>
</dbReference>
<dbReference type="AlphaFoldDB" id="A0AAN6U875"/>
<evidence type="ECO:0000313" key="1">
    <source>
        <dbReference type="EMBL" id="KAK4126826.1"/>
    </source>
</evidence>
<keyword evidence="2" id="KW-1185">Reference proteome</keyword>
<feature type="non-terminal residue" evidence="1">
    <location>
        <position position="197"/>
    </location>
</feature>